<reference evidence="2 3" key="1">
    <citation type="journal article" date="2016" name="Front. Microbiol.">
        <title>Genomic Resource of Rice Seed Associated Bacteria.</title>
        <authorList>
            <person name="Midha S."/>
            <person name="Bansal K."/>
            <person name="Sharma S."/>
            <person name="Kumar N."/>
            <person name="Patil P.P."/>
            <person name="Chaudhry V."/>
            <person name="Patil P.B."/>
        </authorList>
    </citation>
    <scope>NUCLEOTIDE SEQUENCE [LARGE SCALE GENOMIC DNA]</scope>
    <source>
        <strain evidence="2 3">NS220</strain>
    </source>
</reference>
<dbReference type="AlphaFoldDB" id="A0A147EVA2"/>
<feature type="transmembrane region" description="Helical" evidence="1">
    <location>
        <begin position="34"/>
        <end position="55"/>
    </location>
</feature>
<name>A0A147EVA2_MICTE</name>
<dbReference type="Proteomes" id="UP000075025">
    <property type="component" value="Unassembled WGS sequence"/>
</dbReference>
<proteinExistence type="predicted"/>
<dbReference type="RefSeq" id="WP_058624315.1">
    <property type="nucleotide sequence ID" value="NZ_LDRT01000082.1"/>
</dbReference>
<evidence type="ECO:0000256" key="1">
    <source>
        <dbReference type="SAM" id="Phobius"/>
    </source>
</evidence>
<accession>A0A147EVA2</accession>
<keyword evidence="1" id="KW-1133">Transmembrane helix</keyword>
<dbReference type="OrthoDB" id="4801970at2"/>
<dbReference type="PATRIC" id="fig|2033.6.peg.3732"/>
<sequence>MARIVAELGRPETPEETAARKAESSRRYRSSKTFRNLIAALLATVAVVFVIVAIVPRGTPVPRPEPDVPALAADLAADRGRPVLTPSLGEGWRVNQATVEGVGGTEAWTMVYVRSGESGFLRVAQGFDTDEAWVGQLLAGTRSSETVEIDGITWDVYRPANPSGTGNIDYALATSAGPDYVLVYGDAAPETAALAAASVTSQVKQLKEIP</sequence>
<dbReference type="EMBL" id="LDRT01000082">
    <property type="protein sequence ID" value="KTR93502.1"/>
    <property type="molecule type" value="Genomic_DNA"/>
</dbReference>
<keyword evidence="1" id="KW-0472">Membrane</keyword>
<organism evidence="2 3">
    <name type="scientific">Microbacterium testaceum</name>
    <name type="common">Aureobacterium testaceum</name>
    <name type="synonym">Brevibacterium testaceum</name>
    <dbReference type="NCBI Taxonomy" id="2033"/>
    <lineage>
        <taxon>Bacteria</taxon>
        <taxon>Bacillati</taxon>
        <taxon>Actinomycetota</taxon>
        <taxon>Actinomycetes</taxon>
        <taxon>Micrococcales</taxon>
        <taxon>Microbacteriaceae</taxon>
        <taxon>Microbacterium</taxon>
    </lineage>
</organism>
<evidence type="ECO:0000313" key="2">
    <source>
        <dbReference type="EMBL" id="KTR93502.1"/>
    </source>
</evidence>
<comment type="caution">
    <text evidence="2">The sequence shown here is derived from an EMBL/GenBank/DDBJ whole genome shotgun (WGS) entry which is preliminary data.</text>
</comment>
<gene>
    <name evidence="2" type="ORF">NS220_12200</name>
</gene>
<evidence type="ECO:0000313" key="3">
    <source>
        <dbReference type="Proteomes" id="UP000075025"/>
    </source>
</evidence>
<keyword evidence="1" id="KW-0812">Transmembrane</keyword>
<protein>
    <submittedName>
        <fullName evidence="2">Amino acid transporter</fullName>
    </submittedName>
</protein>
<dbReference type="InterPro" id="IPR025339">
    <property type="entry name" value="DUF4245"/>
</dbReference>
<dbReference type="Pfam" id="PF14030">
    <property type="entry name" value="DUF4245"/>
    <property type="match status" value="1"/>
</dbReference>